<evidence type="ECO:0000259" key="5">
    <source>
        <dbReference type="PROSITE" id="PS50931"/>
    </source>
</evidence>
<reference evidence="7" key="1">
    <citation type="journal article" date="2021" name="Syst. Appl. Microbiol.">
        <title>Roseomonas hellenica sp. nov., isolated from roots of wild-growing Alkanna tinctoria.</title>
        <authorList>
            <person name="Rat A."/>
            <person name="Naranjo H.D."/>
            <person name="Lebbe L."/>
            <person name="Cnockaert M."/>
            <person name="Krigas N."/>
            <person name="Grigoriadou K."/>
            <person name="Maloupa E."/>
            <person name="Willems A."/>
        </authorList>
    </citation>
    <scope>NUCLEOTIDE SEQUENCE [LARGE SCALE GENOMIC DNA]</scope>
    <source>
        <strain evidence="7">LMG 31523</strain>
    </source>
</reference>
<dbReference type="PANTHER" id="PTHR30537:SF5">
    <property type="entry name" value="HTH-TYPE TRANSCRIPTIONAL ACTIVATOR TTDR-RELATED"/>
    <property type="match status" value="1"/>
</dbReference>
<keyword evidence="7" id="KW-1185">Reference proteome</keyword>
<dbReference type="PANTHER" id="PTHR30537">
    <property type="entry name" value="HTH-TYPE TRANSCRIPTIONAL REGULATOR"/>
    <property type="match status" value="1"/>
</dbReference>
<dbReference type="Pfam" id="PF00126">
    <property type="entry name" value="HTH_1"/>
    <property type="match status" value="1"/>
</dbReference>
<evidence type="ECO:0000313" key="6">
    <source>
        <dbReference type="EMBL" id="MBR0668873.1"/>
    </source>
</evidence>
<keyword evidence="2" id="KW-0805">Transcription regulation</keyword>
<comment type="caution">
    <text evidence="6">The sequence shown here is derived from an EMBL/GenBank/DDBJ whole genome shotgun (WGS) entry which is preliminary data.</text>
</comment>
<dbReference type="Gene3D" id="3.40.190.290">
    <property type="match status" value="1"/>
</dbReference>
<keyword evidence="4" id="KW-0804">Transcription</keyword>
<accession>A0ABS5F8W6</accession>
<proteinExistence type="inferred from homology"/>
<keyword evidence="3" id="KW-0238">DNA-binding</keyword>
<dbReference type="InterPro" id="IPR036390">
    <property type="entry name" value="WH_DNA-bd_sf"/>
</dbReference>
<sequence length="298" mass="32962">MDRFDAMTVLLAVVEHGSLSAASRELRVPLATISRKVSDLEARLKAQLLTRTNRRIVLTEVGRAYVEAAREILARVEEAERTAAGEYSVPKGDLTVTAPIVFGRLHVLPIVVEFLKLHPDINLRLALGDRFSNLLEEPIDTALRIGSLPDSELIATRLGEIRRVVYAAPDYLRRHGRPEHPRDLQDHACITFEGVTSARSWTFLDGKRELHVPIRSRLSVNTAEAAIDAAVSGLGITRVLSYQAAKAVADGLLVELLTAFEHAASPVQLVYLPQRPLPLKLRAFLDFAAPRLRERLAA</sequence>
<evidence type="ECO:0000256" key="3">
    <source>
        <dbReference type="ARBA" id="ARBA00023125"/>
    </source>
</evidence>
<organism evidence="6 7">
    <name type="scientific">Plastoroseomonas hellenica</name>
    <dbReference type="NCBI Taxonomy" id="2687306"/>
    <lineage>
        <taxon>Bacteria</taxon>
        <taxon>Pseudomonadati</taxon>
        <taxon>Pseudomonadota</taxon>
        <taxon>Alphaproteobacteria</taxon>
        <taxon>Acetobacterales</taxon>
        <taxon>Acetobacteraceae</taxon>
        <taxon>Plastoroseomonas</taxon>
    </lineage>
</organism>
<dbReference type="SUPFAM" id="SSF46785">
    <property type="entry name" value="Winged helix' DNA-binding domain"/>
    <property type="match status" value="1"/>
</dbReference>
<dbReference type="InterPro" id="IPR005119">
    <property type="entry name" value="LysR_subst-bd"/>
</dbReference>
<dbReference type="CDD" id="cd08471">
    <property type="entry name" value="PBP2_CrgA_like_2"/>
    <property type="match status" value="1"/>
</dbReference>
<dbReference type="EMBL" id="JAAGBB010000072">
    <property type="protein sequence ID" value="MBR0668873.1"/>
    <property type="molecule type" value="Genomic_DNA"/>
</dbReference>
<dbReference type="RefSeq" id="WP_211857091.1">
    <property type="nucleotide sequence ID" value="NZ_JAAGBB010000072.1"/>
</dbReference>
<evidence type="ECO:0000256" key="1">
    <source>
        <dbReference type="ARBA" id="ARBA00009437"/>
    </source>
</evidence>
<dbReference type="Pfam" id="PF03466">
    <property type="entry name" value="LysR_substrate"/>
    <property type="match status" value="1"/>
</dbReference>
<protein>
    <submittedName>
        <fullName evidence="6">LysR family transcriptional regulator</fullName>
    </submittedName>
</protein>
<dbReference type="SUPFAM" id="SSF53850">
    <property type="entry name" value="Periplasmic binding protein-like II"/>
    <property type="match status" value="1"/>
</dbReference>
<evidence type="ECO:0000256" key="2">
    <source>
        <dbReference type="ARBA" id="ARBA00023015"/>
    </source>
</evidence>
<dbReference type="Gene3D" id="1.10.10.10">
    <property type="entry name" value="Winged helix-like DNA-binding domain superfamily/Winged helix DNA-binding domain"/>
    <property type="match status" value="1"/>
</dbReference>
<dbReference type="InterPro" id="IPR036388">
    <property type="entry name" value="WH-like_DNA-bd_sf"/>
</dbReference>
<dbReference type="InterPro" id="IPR058163">
    <property type="entry name" value="LysR-type_TF_proteobact-type"/>
</dbReference>
<dbReference type="Proteomes" id="UP001196870">
    <property type="component" value="Unassembled WGS sequence"/>
</dbReference>
<feature type="domain" description="HTH lysR-type" evidence="5">
    <location>
        <begin position="1"/>
        <end position="59"/>
    </location>
</feature>
<evidence type="ECO:0000256" key="4">
    <source>
        <dbReference type="ARBA" id="ARBA00023163"/>
    </source>
</evidence>
<name>A0ABS5F8W6_9PROT</name>
<comment type="similarity">
    <text evidence="1">Belongs to the LysR transcriptional regulatory family.</text>
</comment>
<dbReference type="InterPro" id="IPR000847">
    <property type="entry name" value="LysR_HTH_N"/>
</dbReference>
<evidence type="ECO:0000313" key="7">
    <source>
        <dbReference type="Proteomes" id="UP001196870"/>
    </source>
</evidence>
<dbReference type="PROSITE" id="PS50931">
    <property type="entry name" value="HTH_LYSR"/>
    <property type="match status" value="1"/>
</dbReference>
<gene>
    <name evidence="6" type="ORF">GXW71_31275</name>
</gene>